<name>A0A8J7J910_9RHOB</name>
<evidence type="ECO:0000259" key="2">
    <source>
        <dbReference type="Pfam" id="PF13403"/>
    </source>
</evidence>
<evidence type="ECO:0000313" key="4">
    <source>
        <dbReference type="Proteomes" id="UP000619079"/>
    </source>
</evidence>
<comment type="caution">
    <text evidence="3">The sequence shown here is derived from an EMBL/GenBank/DDBJ whole genome shotgun (WGS) entry which is preliminary data.</text>
</comment>
<dbReference type="Proteomes" id="UP000619079">
    <property type="component" value="Unassembled WGS sequence"/>
</dbReference>
<sequence length="275" mass="29144">MDAPDTGTFATGETLSGPGTQPGDEYLGTVDINGETVIVVGNPNAWANDLAGSSFTGFVAAADPGTYDPVNPVNNFPKDNVTSASFTVCFAAGTLIATPDGETKVEALKIGDLITCEDGRAVPVKWIGRQTVHKIFTPAERFVPVRVSAGALGNGQPHCDLVLTADHALILDGLAINASALVNGTTIAYEPIDSLPDRVTYYHIETENHDVILANGAPAETYVDYIARRAFDNHAEYLALYGEENPIREMPLPRVSAARLVPPAIRARLVDRSAA</sequence>
<dbReference type="EMBL" id="JAELVR010000015">
    <property type="protein sequence ID" value="MBJ6373550.1"/>
    <property type="molecule type" value="Genomic_DNA"/>
</dbReference>
<feature type="region of interest" description="Disordered" evidence="1">
    <location>
        <begin position="1"/>
        <end position="23"/>
    </location>
</feature>
<keyword evidence="4" id="KW-1185">Reference proteome</keyword>
<accession>A0A8J7J910</accession>
<feature type="compositionally biased region" description="Polar residues" evidence="1">
    <location>
        <begin position="8"/>
        <end position="19"/>
    </location>
</feature>
<proteinExistence type="predicted"/>
<dbReference type="AlphaFoldDB" id="A0A8J7J910"/>
<organism evidence="3 4">
    <name type="scientific">Sedimentitalea arenosa</name>
    <dbReference type="NCBI Taxonomy" id="2798803"/>
    <lineage>
        <taxon>Bacteria</taxon>
        <taxon>Pseudomonadati</taxon>
        <taxon>Pseudomonadota</taxon>
        <taxon>Alphaproteobacteria</taxon>
        <taxon>Rhodobacterales</taxon>
        <taxon>Paracoccaceae</taxon>
        <taxon>Sedimentitalea</taxon>
    </lineage>
</organism>
<dbReference type="Pfam" id="PF13403">
    <property type="entry name" value="Hint_2"/>
    <property type="match status" value="1"/>
</dbReference>
<evidence type="ECO:0000313" key="3">
    <source>
        <dbReference type="EMBL" id="MBJ6373550.1"/>
    </source>
</evidence>
<dbReference type="SUPFAM" id="SSF51294">
    <property type="entry name" value="Hedgehog/intein (Hint) domain"/>
    <property type="match status" value="1"/>
</dbReference>
<reference evidence="3" key="1">
    <citation type="submission" date="2020-12" db="EMBL/GenBank/DDBJ databases">
        <title>Sedimentitalea sp. nov., isolated from sand in Incheon.</title>
        <authorList>
            <person name="Kim W."/>
        </authorList>
    </citation>
    <scope>NUCLEOTIDE SEQUENCE</scope>
    <source>
        <strain evidence="3">CAU 1593</strain>
    </source>
</reference>
<dbReference type="InterPro" id="IPR028992">
    <property type="entry name" value="Hedgehog/Intein_dom"/>
</dbReference>
<protein>
    <submittedName>
        <fullName evidence="3">Hint domain-containing protein</fullName>
    </submittedName>
</protein>
<dbReference type="Gene3D" id="2.170.16.10">
    <property type="entry name" value="Hedgehog/Intein (Hint) domain"/>
    <property type="match status" value="1"/>
</dbReference>
<evidence type="ECO:0000256" key="1">
    <source>
        <dbReference type="SAM" id="MobiDB-lite"/>
    </source>
</evidence>
<dbReference type="InterPro" id="IPR036844">
    <property type="entry name" value="Hint_dom_sf"/>
</dbReference>
<gene>
    <name evidence="3" type="ORF">JF290_18660</name>
</gene>
<feature type="domain" description="Hedgehog/Intein (Hint)" evidence="2">
    <location>
        <begin position="88"/>
        <end position="224"/>
    </location>
</feature>